<evidence type="ECO:0000313" key="2">
    <source>
        <dbReference type="EMBL" id="PJE68910.1"/>
    </source>
</evidence>
<accession>A0A2M8L4Z7</accession>
<dbReference type="AlphaFoldDB" id="A0A2M8L4Z7"/>
<evidence type="ECO:0000313" key="3">
    <source>
        <dbReference type="Proteomes" id="UP000229500"/>
    </source>
</evidence>
<dbReference type="Proteomes" id="UP000229500">
    <property type="component" value="Unassembled WGS sequence"/>
</dbReference>
<keyword evidence="1" id="KW-0812">Transmembrane</keyword>
<keyword evidence="1" id="KW-0472">Membrane</keyword>
<evidence type="ECO:0000256" key="1">
    <source>
        <dbReference type="SAM" id="Phobius"/>
    </source>
</evidence>
<proteinExistence type="predicted"/>
<keyword evidence="1" id="KW-1133">Transmembrane helix</keyword>
<feature type="transmembrane region" description="Helical" evidence="1">
    <location>
        <begin position="9"/>
        <end position="27"/>
    </location>
</feature>
<protein>
    <submittedName>
        <fullName evidence="2">Uncharacterized protein</fullName>
    </submittedName>
</protein>
<reference evidence="3" key="1">
    <citation type="submission" date="2017-09" db="EMBL/GenBank/DDBJ databases">
        <title>Depth-based differentiation of microbial function through sediment-hosted aquifers and enrichment of novel symbionts in the deep terrestrial subsurface.</title>
        <authorList>
            <person name="Probst A.J."/>
            <person name="Ladd B."/>
            <person name="Jarett J.K."/>
            <person name="Geller-Mcgrath D.E."/>
            <person name="Sieber C.M.K."/>
            <person name="Emerson J.B."/>
            <person name="Anantharaman K."/>
            <person name="Thomas B.C."/>
            <person name="Malmstrom R."/>
            <person name="Stieglmeier M."/>
            <person name="Klingl A."/>
            <person name="Woyke T."/>
            <person name="Ryan C.M."/>
            <person name="Banfield J.F."/>
        </authorList>
    </citation>
    <scope>NUCLEOTIDE SEQUENCE [LARGE SCALE GENOMIC DNA]</scope>
</reference>
<organism evidence="2 3">
    <name type="scientific">Candidatus Shapirobacteria bacterium CG10_big_fil_rev_8_21_14_0_10_38_14</name>
    <dbReference type="NCBI Taxonomy" id="1974483"/>
    <lineage>
        <taxon>Bacteria</taxon>
        <taxon>Candidatus Shapironibacteriota</taxon>
    </lineage>
</organism>
<comment type="caution">
    <text evidence="2">The sequence shown here is derived from an EMBL/GenBank/DDBJ whole genome shotgun (WGS) entry which is preliminary data.</text>
</comment>
<name>A0A2M8L4Z7_9BACT</name>
<dbReference type="EMBL" id="PFEL01000095">
    <property type="protein sequence ID" value="PJE68910.1"/>
    <property type="molecule type" value="Genomic_DNA"/>
</dbReference>
<gene>
    <name evidence="2" type="ORF">COU96_02630</name>
</gene>
<sequence length="204" mass="22535">MNLSKVQKILFGIIIFLFLGNLVFLNIKVVPPTSQPLSNQPAAGQSIESQTCPPACLEKIFEATAEATKISPLPQKEVEVSQPTVKEYYIPLGSGSTKSQDWIELPGIEAVIDSANFPNVKSIIFEATLRIPSANGKVYAKLYDITAKHDVWFSEVWVEGSLGYRAESANISLSEGRHLYRLMMKSTMGYEAILDSARIKIVLK</sequence>